<dbReference type="Proteomes" id="UP000321058">
    <property type="component" value="Unassembled WGS sequence"/>
</dbReference>
<gene>
    <name evidence="1" type="ORF">RSO01_11170</name>
</gene>
<keyword evidence="2" id="KW-1185">Reference proteome</keyword>
<proteinExistence type="predicted"/>
<dbReference type="EMBL" id="BKAJ01000020">
    <property type="protein sequence ID" value="GEP53951.1"/>
    <property type="molecule type" value="Genomic_DNA"/>
</dbReference>
<comment type="caution">
    <text evidence="1">The sequence shown here is derived from an EMBL/GenBank/DDBJ whole genome shotgun (WGS) entry which is preliminary data.</text>
</comment>
<evidence type="ECO:0000313" key="1">
    <source>
        <dbReference type="EMBL" id="GEP53951.1"/>
    </source>
</evidence>
<sequence>MGAGAMSNYFTEREFGVRPATVTTIDERVWGGLYVLIQTRIGDGSFGFRFPQQCPDGNGPFGCDEQSFSRVMVAELPWIKWPLSPEEVPETPVILDLLEFSAAAVGEPVVGTFHSFFDHHHLSWDRATGLAKFVAEVNLLFRRNAVAYELSSDGQARRILPQPIADALGWTLFQTGDPESDRLLEASRRKIVSPKPEDRQDALEKLWDAFERLKTLEPGPNKRAQAGALLDRVAVPGARFREMLAAEAANLTSIGNSFRIRHSETTQEPLTSLDQIDYLFVRMFALIRLLLKASGRGG</sequence>
<accession>A0A512N5N3</accession>
<name>A0A512N5N3_9HYPH</name>
<evidence type="ECO:0000313" key="2">
    <source>
        <dbReference type="Proteomes" id="UP000321058"/>
    </source>
</evidence>
<protein>
    <submittedName>
        <fullName evidence="1">Uncharacterized protein</fullName>
    </submittedName>
</protein>
<organism evidence="1 2">
    <name type="scientific">Reyranella soli</name>
    <dbReference type="NCBI Taxonomy" id="1230389"/>
    <lineage>
        <taxon>Bacteria</taxon>
        <taxon>Pseudomonadati</taxon>
        <taxon>Pseudomonadota</taxon>
        <taxon>Alphaproteobacteria</taxon>
        <taxon>Hyphomicrobiales</taxon>
        <taxon>Reyranellaceae</taxon>
        <taxon>Reyranella</taxon>
    </lineage>
</organism>
<dbReference type="AlphaFoldDB" id="A0A512N5N3"/>
<reference evidence="1 2" key="1">
    <citation type="submission" date="2019-07" db="EMBL/GenBank/DDBJ databases">
        <title>Whole genome shotgun sequence of Reyranella soli NBRC 108950.</title>
        <authorList>
            <person name="Hosoyama A."/>
            <person name="Uohara A."/>
            <person name="Ohji S."/>
            <person name="Ichikawa N."/>
        </authorList>
    </citation>
    <scope>NUCLEOTIDE SEQUENCE [LARGE SCALE GENOMIC DNA]</scope>
    <source>
        <strain evidence="1 2">NBRC 108950</strain>
    </source>
</reference>